<protein>
    <submittedName>
        <fullName evidence="2">Uncharacterized protein</fullName>
    </submittedName>
</protein>
<keyword evidence="1" id="KW-0472">Membrane</keyword>
<dbReference type="EMBL" id="BAAAQD010000023">
    <property type="protein sequence ID" value="GAA1553640.1"/>
    <property type="molecule type" value="Genomic_DNA"/>
</dbReference>
<comment type="caution">
    <text evidence="2">The sequence shown here is derived from an EMBL/GenBank/DDBJ whole genome shotgun (WGS) entry which is preliminary data.</text>
</comment>
<name>A0ABN2C959_9ACTN</name>
<accession>A0ABN2C959</accession>
<evidence type="ECO:0000313" key="2">
    <source>
        <dbReference type="EMBL" id="GAA1553640.1"/>
    </source>
</evidence>
<gene>
    <name evidence="2" type="ORF">GCM10009827_087970</name>
</gene>
<organism evidence="2 3">
    <name type="scientific">Dactylosporangium maewongense</name>
    <dbReference type="NCBI Taxonomy" id="634393"/>
    <lineage>
        <taxon>Bacteria</taxon>
        <taxon>Bacillati</taxon>
        <taxon>Actinomycetota</taxon>
        <taxon>Actinomycetes</taxon>
        <taxon>Micromonosporales</taxon>
        <taxon>Micromonosporaceae</taxon>
        <taxon>Dactylosporangium</taxon>
    </lineage>
</organism>
<reference evidence="2 3" key="1">
    <citation type="journal article" date="2019" name="Int. J. Syst. Evol. Microbiol.">
        <title>The Global Catalogue of Microorganisms (GCM) 10K type strain sequencing project: providing services to taxonomists for standard genome sequencing and annotation.</title>
        <authorList>
            <consortium name="The Broad Institute Genomics Platform"/>
            <consortium name="The Broad Institute Genome Sequencing Center for Infectious Disease"/>
            <person name="Wu L."/>
            <person name="Ma J."/>
        </authorList>
    </citation>
    <scope>NUCLEOTIDE SEQUENCE [LARGE SCALE GENOMIC DNA]</scope>
    <source>
        <strain evidence="2 3">JCM 15933</strain>
    </source>
</reference>
<keyword evidence="1" id="KW-0812">Transmembrane</keyword>
<keyword evidence="3" id="KW-1185">Reference proteome</keyword>
<evidence type="ECO:0000313" key="3">
    <source>
        <dbReference type="Proteomes" id="UP001501470"/>
    </source>
</evidence>
<proteinExistence type="predicted"/>
<feature type="transmembrane region" description="Helical" evidence="1">
    <location>
        <begin position="50"/>
        <end position="69"/>
    </location>
</feature>
<dbReference type="Proteomes" id="UP001501470">
    <property type="component" value="Unassembled WGS sequence"/>
</dbReference>
<evidence type="ECO:0000256" key="1">
    <source>
        <dbReference type="SAM" id="Phobius"/>
    </source>
</evidence>
<sequence length="209" mass="22552">MNDTLGRLRAADPALTMLEPDPRDSQAQALLERVLAVPQVSPGRRGRRRLVAAVAGATVAAAATAFVIAEPAAAYTVDKHADGSIAVSFRADRLKDTDKLNAELARAGARTVVMRMVPADQCTTPLDMDPMFPFLTTATPEQLNRYPVSYQFQDTGVVITIRPDKIPAADALAFGYAIRNDRDGRTTIAVPAVVRTLPSCMAIPNRPRR</sequence>
<keyword evidence="1" id="KW-1133">Transmembrane helix</keyword>